<sequence length="214" mass="23413">MAPRRTRTVSVVKGATNTKRVVTRSMNAVASEEDEAQERERVQMTAHSTAAPNNATGMDENEERVRGRDVRKNEEEAKGHNDQEPDEEDEQYEDSVGEEDDAAESSGETPRAVPAATATKIDEMAVALQHLNTVVTGLQASMTTGGVSDNGKANVTAEVDDRREPPPPGDDSSSSSESEVSSSDDERRRGRRVEYDRGESTLTCIQRNFHNSTF</sequence>
<evidence type="ECO:0000256" key="1">
    <source>
        <dbReference type="SAM" id="MobiDB-lite"/>
    </source>
</evidence>
<name>A0A9W7CXE3_9STRA</name>
<gene>
    <name evidence="2" type="ORF">Pfra01_001723700</name>
</gene>
<dbReference type="EMBL" id="BSXT01001995">
    <property type="protein sequence ID" value="GMF46626.1"/>
    <property type="molecule type" value="Genomic_DNA"/>
</dbReference>
<feature type="region of interest" description="Disordered" evidence="1">
    <location>
        <begin position="1"/>
        <end position="117"/>
    </location>
</feature>
<feature type="compositionally biased region" description="Polar residues" evidence="1">
    <location>
        <begin position="15"/>
        <end position="28"/>
    </location>
</feature>
<evidence type="ECO:0000313" key="3">
    <source>
        <dbReference type="Proteomes" id="UP001165121"/>
    </source>
</evidence>
<accession>A0A9W7CXE3</accession>
<feature type="compositionally biased region" description="Acidic residues" evidence="1">
    <location>
        <begin position="84"/>
        <end position="103"/>
    </location>
</feature>
<feature type="compositionally biased region" description="Polar residues" evidence="1">
    <location>
        <begin position="142"/>
        <end position="153"/>
    </location>
</feature>
<feature type="compositionally biased region" description="Basic and acidic residues" evidence="1">
    <location>
        <begin position="184"/>
        <end position="199"/>
    </location>
</feature>
<reference evidence="2" key="1">
    <citation type="submission" date="2023-04" db="EMBL/GenBank/DDBJ databases">
        <title>Phytophthora fragariaefolia NBRC 109709.</title>
        <authorList>
            <person name="Ichikawa N."/>
            <person name="Sato H."/>
            <person name="Tonouchi N."/>
        </authorList>
    </citation>
    <scope>NUCLEOTIDE SEQUENCE</scope>
    <source>
        <strain evidence="2">NBRC 109709</strain>
    </source>
</reference>
<dbReference type="AlphaFoldDB" id="A0A9W7CXE3"/>
<keyword evidence="3" id="KW-1185">Reference proteome</keyword>
<evidence type="ECO:0000313" key="2">
    <source>
        <dbReference type="EMBL" id="GMF46626.1"/>
    </source>
</evidence>
<feature type="compositionally biased region" description="Polar residues" evidence="1">
    <location>
        <begin position="45"/>
        <end position="56"/>
    </location>
</feature>
<feature type="region of interest" description="Disordered" evidence="1">
    <location>
        <begin position="142"/>
        <end position="201"/>
    </location>
</feature>
<feature type="compositionally biased region" description="Basic and acidic residues" evidence="1">
    <location>
        <begin position="63"/>
        <end position="83"/>
    </location>
</feature>
<organism evidence="2 3">
    <name type="scientific">Phytophthora fragariaefolia</name>
    <dbReference type="NCBI Taxonomy" id="1490495"/>
    <lineage>
        <taxon>Eukaryota</taxon>
        <taxon>Sar</taxon>
        <taxon>Stramenopiles</taxon>
        <taxon>Oomycota</taxon>
        <taxon>Peronosporomycetes</taxon>
        <taxon>Peronosporales</taxon>
        <taxon>Peronosporaceae</taxon>
        <taxon>Phytophthora</taxon>
    </lineage>
</organism>
<protein>
    <submittedName>
        <fullName evidence="2">Unnamed protein product</fullName>
    </submittedName>
</protein>
<dbReference type="Proteomes" id="UP001165121">
    <property type="component" value="Unassembled WGS sequence"/>
</dbReference>
<comment type="caution">
    <text evidence="2">The sequence shown here is derived from an EMBL/GenBank/DDBJ whole genome shotgun (WGS) entry which is preliminary data.</text>
</comment>
<proteinExistence type="predicted"/>
<feature type="compositionally biased region" description="Low complexity" evidence="1">
    <location>
        <begin position="170"/>
        <end position="181"/>
    </location>
</feature>